<evidence type="ECO:0000256" key="1">
    <source>
        <dbReference type="SAM" id="Coils"/>
    </source>
</evidence>
<evidence type="ECO:0000313" key="3">
    <source>
        <dbReference type="EMBL" id="CAK9073141.1"/>
    </source>
</evidence>
<feature type="region of interest" description="Disordered" evidence="2">
    <location>
        <begin position="293"/>
        <end position="339"/>
    </location>
</feature>
<evidence type="ECO:0000313" key="4">
    <source>
        <dbReference type="EMBL" id="CAK9073484.1"/>
    </source>
</evidence>
<proteinExistence type="predicted"/>
<dbReference type="EMBL" id="CAXAMM010034636">
    <property type="protein sequence ID" value="CAK9073141.1"/>
    <property type="molecule type" value="Genomic_DNA"/>
</dbReference>
<keyword evidence="1" id="KW-0175">Coiled coil</keyword>
<evidence type="ECO:0000313" key="5">
    <source>
        <dbReference type="Proteomes" id="UP001642464"/>
    </source>
</evidence>
<dbReference type="EMBL" id="CAXAMM010034880">
    <property type="protein sequence ID" value="CAK9073484.1"/>
    <property type="molecule type" value="Genomic_DNA"/>
</dbReference>
<feature type="region of interest" description="Disordered" evidence="2">
    <location>
        <begin position="1"/>
        <end position="21"/>
    </location>
</feature>
<accession>A0ABP0PCG6</accession>
<dbReference type="Proteomes" id="UP001642464">
    <property type="component" value="Unassembled WGS sequence"/>
</dbReference>
<protein>
    <submittedName>
        <fullName evidence="4">Uncharacterized protein</fullName>
    </submittedName>
</protein>
<comment type="caution">
    <text evidence="4">The sequence shown here is derived from an EMBL/GenBank/DDBJ whole genome shotgun (WGS) entry which is preliminary data.</text>
</comment>
<keyword evidence="5" id="KW-1185">Reference proteome</keyword>
<gene>
    <name evidence="3" type="ORF">SCF082_LOCUS35867</name>
    <name evidence="4" type="ORF">SCF082_LOCUS35967</name>
</gene>
<reference evidence="4 5" key="1">
    <citation type="submission" date="2024-02" db="EMBL/GenBank/DDBJ databases">
        <authorList>
            <person name="Chen Y."/>
            <person name="Shah S."/>
            <person name="Dougan E. K."/>
            <person name="Thang M."/>
            <person name="Chan C."/>
        </authorList>
    </citation>
    <scope>NUCLEOTIDE SEQUENCE [LARGE SCALE GENOMIC DNA]</scope>
</reference>
<feature type="compositionally biased region" description="Basic and acidic residues" evidence="2">
    <location>
        <begin position="293"/>
        <end position="307"/>
    </location>
</feature>
<sequence length="428" mass="49325">ELDHYRAQANDLQKAQEEQPEEITRIPKELESLGFFGFLERDESSEEITRMHALEEKYKERDESSEEIARMHALEEKYKAEIAQLAKELDHYRARANDLQKAQEEQLSEIARIPKERDESSEEIARMHDLEEKYKELQRWKEKAESEMAKEEEYKAQAEELRAKCDALEAVEPRMEAMRLEIMEMAKLEELREQRRQVEEELRKAEMLWSKLPSQNLSEVGRLGKLGNQLDFQQCSQCFYNLIIFAHTLKRHLQKQKILGLCPGCETSPDRPFWARLGGRWAGMDGSCIAARRSREQDRKDADDIGRFCEPSHGAVKPDPSRSIPDCGDPSRKQQRFSQPRHYRAAHACPRSKACVKPATEPLPIHGKLASLAGSSCSFPGAACTWTLCAAWFPGIGRLTRTRRCVVATRGRWVKGVKQRQLKSAIES</sequence>
<name>A0ABP0PCG6_9DINO</name>
<feature type="coiled-coil region" evidence="1">
    <location>
        <begin position="68"/>
        <end position="208"/>
    </location>
</feature>
<feature type="non-terminal residue" evidence="4">
    <location>
        <position position="1"/>
    </location>
</feature>
<evidence type="ECO:0000256" key="2">
    <source>
        <dbReference type="SAM" id="MobiDB-lite"/>
    </source>
</evidence>
<organism evidence="4 5">
    <name type="scientific">Durusdinium trenchii</name>
    <dbReference type="NCBI Taxonomy" id="1381693"/>
    <lineage>
        <taxon>Eukaryota</taxon>
        <taxon>Sar</taxon>
        <taxon>Alveolata</taxon>
        <taxon>Dinophyceae</taxon>
        <taxon>Suessiales</taxon>
        <taxon>Symbiodiniaceae</taxon>
        <taxon>Durusdinium</taxon>
    </lineage>
</organism>